<name>A0A146JWW6_9EUKA</name>
<protein>
    <submittedName>
        <fullName evidence="1">Uncharacterized protein</fullName>
    </submittedName>
</protein>
<feature type="non-terminal residue" evidence="1">
    <location>
        <position position="367"/>
    </location>
</feature>
<feature type="non-terminal residue" evidence="1">
    <location>
        <position position="1"/>
    </location>
</feature>
<sequence>DSSQTQGQLTKQLNEMFKISSFFEFQSIISGLTTDQSQIVTEKMYDYYDQHITLLEHTLEFQKYAKLIKSYFPDVEFASAFIFCLAAQDFEFKTQKLLITEQKCPNFVEPLPDNSLQKAYQKDFEIFLQQPEVCIEEVDETQKYSISSQQLQQFSQQFEQASQQQISHLFDQFMERQVEAFLRSTVADYEKRFCQKCQVNTQSGQIKFISGVILQQRSFSQTTREYIRFLNQIDVKPIYSDQHFLDLADHFSRALNYEFKNVLSLVEVFPLYFTENSLQEAQTLLQHTDNIEILKFIALKNKQHFSYFKQKVSDFYNYSKKFADQNDLKMTKKEEALREISEELWIFYLSEFGKVGDIQLVVKMKNR</sequence>
<dbReference type="AlphaFoldDB" id="A0A146JWW6"/>
<dbReference type="EMBL" id="GDID01007483">
    <property type="protein sequence ID" value="JAP89123.1"/>
    <property type="molecule type" value="Transcribed_RNA"/>
</dbReference>
<gene>
    <name evidence="1" type="ORF">TPC1_31382</name>
</gene>
<proteinExistence type="predicted"/>
<accession>A0A146JWW6</accession>
<evidence type="ECO:0000313" key="1">
    <source>
        <dbReference type="EMBL" id="JAP89123.1"/>
    </source>
</evidence>
<organism evidence="1">
    <name type="scientific">Trepomonas sp. PC1</name>
    <dbReference type="NCBI Taxonomy" id="1076344"/>
    <lineage>
        <taxon>Eukaryota</taxon>
        <taxon>Metamonada</taxon>
        <taxon>Diplomonadida</taxon>
        <taxon>Hexamitidae</taxon>
        <taxon>Hexamitinae</taxon>
        <taxon>Trepomonas</taxon>
    </lineage>
</organism>
<reference evidence="1" key="1">
    <citation type="submission" date="2015-07" db="EMBL/GenBank/DDBJ databases">
        <title>Adaptation to a free-living lifestyle via gene acquisitions in the diplomonad Trepomonas sp. PC1.</title>
        <authorList>
            <person name="Xu F."/>
            <person name="Jerlstrom-Hultqvist J."/>
            <person name="Kolisko M."/>
            <person name="Simpson A.G.B."/>
            <person name="Roger A.J."/>
            <person name="Svard S.G."/>
            <person name="Andersson J.O."/>
        </authorList>
    </citation>
    <scope>NUCLEOTIDE SEQUENCE</scope>
    <source>
        <strain evidence="1">PC1</strain>
    </source>
</reference>